<evidence type="ECO:0000256" key="5">
    <source>
        <dbReference type="SAM" id="MobiDB-lite"/>
    </source>
</evidence>
<dbReference type="SUPFAM" id="SSF63829">
    <property type="entry name" value="Calcium-dependent phosphotriesterase"/>
    <property type="match status" value="1"/>
</dbReference>
<proteinExistence type="inferred from homology"/>
<dbReference type="EMBL" id="JADYXP020000019">
    <property type="protein sequence ID" value="KAL0104713.1"/>
    <property type="molecule type" value="Genomic_DNA"/>
</dbReference>
<comment type="subcellular location">
    <subcellularLocation>
        <location evidence="1">Secreted</location>
    </subcellularLocation>
</comment>
<keyword evidence="7" id="KW-1185">Reference proteome</keyword>
<dbReference type="InterPro" id="IPR017996">
    <property type="entry name" value="MRJP/yellow-related"/>
</dbReference>
<dbReference type="AlphaFoldDB" id="A0AAW2ELT4"/>
<dbReference type="Gene3D" id="2.120.10.30">
    <property type="entry name" value="TolB, C-terminal domain"/>
    <property type="match status" value="1"/>
</dbReference>
<sequence>MTRKKRSSDVKRSGWLSYRQLWMPPRRTSRPSYFYASPDYTFGNTKDGSNLNYRHDFRDHRRQQHDSSYRHRMANTIPWLLSMSLLAVPKFAAYSPSILSRDLQAPALPLTPSISTPYFFPTHNVNYKDPPPIYNGHAGSSRNCDNHSPEEKPTVSTNVGNLYGSTPQSRHHVATFNLGRSHPLRPVERAIDTFRADPHSVNQLDFHDFGDGFEPGRIIDDYVGPAMELVYAWSTIDFEFDGIDARDNAIFEGDYIAENNLPLGLDVWRDKVFITLPKWKPGIPATLATVPRHSKTKSPKLKPYPNWHWHQPGSCESLTSVFRVQVDECDRLWVLDSGKTELAKRSKQICPPAIFIFDLRTDTLVRKYTLPDEQIKQDSLYINIAVDIRKNDCGSAVAYLADVWRYGIVVYDFFKDSSFRIEHHFFYPDPLASRYELHGIKFQWTDGIFGMALSPVDVYNDRTLFFHPMSSFREFAVSTSVFDDMRITSYNTEKFMPVGKPRAKDYGHSSGSAIDKNGVMYFNMVTRDSVWCWDTRKEYIPQNLGVIGTSNESLVFPNDIKVDRESNQNVWLLSNRLPMYLYGTLNSASINYRVFKANVKEAIRDTVCDPNYVVPDSDPGLDDTC</sequence>
<evidence type="ECO:0000256" key="3">
    <source>
        <dbReference type="ARBA" id="ARBA00022525"/>
    </source>
</evidence>
<evidence type="ECO:0000256" key="4">
    <source>
        <dbReference type="ARBA" id="ARBA00022729"/>
    </source>
</evidence>
<dbReference type="PRINTS" id="PR01366">
    <property type="entry name" value="ROYALJELLY"/>
</dbReference>
<dbReference type="Pfam" id="PF03022">
    <property type="entry name" value="MRJP"/>
    <property type="match status" value="1"/>
</dbReference>
<evidence type="ECO:0008006" key="8">
    <source>
        <dbReference type="Google" id="ProtNLM"/>
    </source>
</evidence>
<accession>A0AAW2ELT4</accession>
<keyword evidence="3" id="KW-0964">Secreted</keyword>
<dbReference type="InterPro" id="IPR011042">
    <property type="entry name" value="6-blade_b-propeller_TolB-like"/>
</dbReference>
<dbReference type="Proteomes" id="UP001430953">
    <property type="component" value="Unassembled WGS sequence"/>
</dbReference>
<organism evidence="6 7">
    <name type="scientific">Cardiocondyla obscurior</name>
    <dbReference type="NCBI Taxonomy" id="286306"/>
    <lineage>
        <taxon>Eukaryota</taxon>
        <taxon>Metazoa</taxon>
        <taxon>Ecdysozoa</taxon>
        <taxon>Arthropoda</taxon>
        <taxon>Hexapoda</taxon>
        <taxon>Insecta</taxon>
        <taxon>Pterygota</taxon>
        <taxon>Neoptera</taxon>
        <taxon>Endopterygota</taxon>
        <taxon>Hymenoptera</taxon>
        <taxon>Apocrita</taxon>
        <taxon>Aculeata</taxon>
        <taxon>Formicoidea</taxon>
        <taxon>Formicidae</taxon>
        <taxon>Myrmicinae</taxon>
        <taxon>Cardiocondyla</taxon>
    </lineage>
</organism>
<evidence type="ECO:0000256" key="1">
    <source>
        <dbReference type="ARBA" id="ARBA00004613"/>
    </source>
</evidence>
<protein>
    <recommendedName>
        <fullName evidence="8">Bee-milk protein</fullName>
    </recommendedName>
</protein>
<gene>
    <name evidence="6" type="ORF">PUN28_016383</name>
</gene>
<keyword evidence="4" id="KW-0732">Signal</keyword>
<reference evidence="6 7" key="1">
    <citation type="submission" date="2023-03" db="EMBL/GenBank/DDBJ databases">
        <title>High recombination rates correlate with genetic variation in Cardiocondyla obscurior ants.</title>
        <authorList>
            <person name="Errbii M."/>
        </authorList>
    </citation>
    <scope>NUCLEOTIDE SEQUENCE [LARGE SCALE GENOMIC DNA]</scope>
    <source>
        <strain evidence="6">Alpha-2009</strain>
        <tissue evidence="6">Whole body</tissue>
    </source>
</reference>
<dbReference type="FunFam" id="2.120.10.30:FF:000045">
    <property type="entry name" value="Blast:Protein yellow"/>
    <property type="match status" value="1"/>
</dbReference>
<dbReference type="PANTHER" id="PTHR10009">
    <property type="entry name" value="PROTEIN YELLOW-RELATED"/>
    <property type="match status" value="1"/>
</dbReference>
<feature type="compositionally biased region" description="Basic and acidic residues" evidence="5">
    <location>
        <begin position="144"/>
        <end position="153"/>
    </location>
</feature>
<comment type="caution">
    <text evidence="6">The sequence shown here is derived from an EMBL/GenBank/DDBJ whole genome shotgun (WGS) entry which is preliminary data.</text>
</comment>
<evidence type="ECO:0000256" key="2">
    <source>
        <dbReference type="ARBA" id="ARBA00009127"/>
    </source>
</evidence>
<name>A0AAW2ELT4_9HYME</name>
<evidence type="ECO:0000313" key="6">
    <source>
        <dbReference type="EMBL" id="KAL0104713.1"/>
    </source>
</evidence>
<evidence type="ECO:0000313" key="7">
    <source>
        <dbReference type="Proteomes" id="UP001430953"/>
    </source>
</evidence>
<dbReference type="PANTHER" id="PTHR10009:SF13">
    <property type="entry name" value="DOPAMINECHROME TAUTOMERASE"/>
    <property type="match status" value="1"/>
</dbReference>
<feature type="region of interest" description="Disordered" evidence="5">
    <location>
        <begin position="134"/>
        <end position="159"/>
    </location>
</feature>
<dbReference type="GO" id="GO:0005576">
    <property type="term" value="C:extracellular region"/>
    <property type="evidence" value="ECO:0007669"/>
    <property type="project" value="UniProtKB-SubCell"/>
</dbReference>
<comment type="similarity">
    <text evidence="2">Belongs to the major royal jelly protein family.</text>
</comment>